<feature type="chain" id="PRO_5031590392" evidence="2">
    <location>
        <begin position="20"/>
        <end position="491"/>
    </location>
</feature>
<keyword evidence="2" id="KW-0812">Transmembrane</keyword>
<dbReference type="PANTHER" id="PTHR30203">
    <property type="entry name" value="OUTER MEMBRANE CATION EFFLUX PROTEIN"/>
    <property type="match status" value="1"/>
</dbReference>
<dbReference type="EMBL" id="JAARLZ010000005">
    <property type="protein sequence ID" value="NII06877.1"/>
    <property type="molecule type" value="Genomic_DNA"/>
</dbReference>
<keyword evidence="4" id="KW-1185">Reference proteome</keyword>
<dbReference type="InterPro" id="IPR003423">
    <property type="entry name" value="OMP_efflux"/>
</dbReference>
<evidence type="ECO:0000313" key="3">
    <source>
        <dbReference type="EMBL" id="NII06877.1"/>
    </source>
</evidence>
<gene>
    <name evidence="3" type="ORF">HBF25_10810</name>
</gene>
<evidence type="ECO:0000256" key="1">
    <source>
        <dbReference type="ARBA" id="ARBA00007613"/>
    </source>
</evidence>
<evidence type="ECO:0000256" key="2">
    <source>
        <dbReference type="RuleBase" id="RU362097"/>
    </source>
</evidence>
<comment type="caution">
    <text evidence="3">The sequence shown here is derived from an EMBL/GenBank/DDBJ whole genome shotgun (WGS) entry which is preliminary data.</text>
</comment>
<accession>A0A7X5ZIH5</accession>
<evidence type="ECO:0000313" key="4">
    <source>
        <dbReference type="Proteomes" id="UP000490980"/>
    </source>
</evidence>
<comment type="subcellular location">
    <subcellularLocation>
        <location evidence="2">Cell outer membrane</location>
        <topology evidence="2">Lipid-anchor</topology>
    </subcellularLocation>
</comment>
<dbReference type="Gene3D" id="2.20.200.10">
    <property type="entry name" value="Outer membrane efflux proteins (OEP)"/>
    <property type="match status" value="1"/>
</dbReference>
<dbReference type="GO" id="GO:0015562">
    <property type="term" value="F:efflux transmembrane transporter activity"/>
    <property type="evidence" value="ECO:0007669"/>
    <property type="project" value="InterPro"/>
</dbReference>
<keyword evidence="2" id="KW-0732">Signal</keyword>
<dbReference type="NCBIfam" id="TIGR01845">
    <property type="entry name" value="outer_NodT"/>
    <property type="match status" value="1"/>
</dbReference>
<organism evidence="3 4">
    <name type="scientific">Luteibacter anthropi</name>
    <dbReference type="NCBI Taxonomy" id="564369"/>
    <lineage>
        <taxon>Bacteria</taxon>
        <taxon>Pseudomonadati</taxon>
        <taxon>Pseudomonadota</taxon>
        <taxon>Gammaproteobacteria</taxon>
        <taxon>Lysobacterales</taxon>
        <taxon>Rhodanobacteraceae</taxon>
        <taxon>Luteibacter</taxon>
    </lineage>
</organism>
<dbReference type="Gene3D" id="1.20.1600.10">
    <property type="entry name" value="Outer membrane efflux proteins (OEP)"/>
    <property type="match status" value="1"/>
</dbReference>
<dbReference type="PROSITE" id="PS51257">
    <property type="entry name" value="PROKAR_LIPOPROTEIN"/>
    <property type="match status" value="1"/>
</dbReference>
<name>A0A7X5ZIH5_9GAMM</name>
<dbReference type="Pfam" id="PF02321">
    <property type="entry name" value="OEP"/>
    <property type="match status" value="2"/>
</dbReference>
<reference evidence="3 4" key="1">
    <citation type="submission" date="2020-03" db="EMBL/GenBank/DDBJ databases">
        <authorList>
            <person name="Lai Q."/>
        </authorList>
    </citation>
    <scope>NUCLEOTIDE SEQUENCE [LARGE SCALE GENOMIC DNA]</scope>
    <source>
        <strain evidence="3 4">CCUG 25036</strain>
    </source>
</reference>
<dbReference type="RefSeq" id="WP_166948249.1">
    <property type="nucleotide sequence ID" value="NZ_JAARLZ010000005.1"/>
</dbReference>
<dbReference type="PANTHER" id="PTHR30203:SF21">
    <property type="entry name" value="OUTER MEMBRANE COMPONENT OF MULTIDRUG EFFLUX PUMP-RELATED"/>
    <property type="match status" value="1"/>
</dbReference>
<dbReference type="GO" id="GO:0009279">
    <property type="term" value="C:cell outer membrane"/>
    <property type="evidence" value="ECO:0007669"/>
    <property type="project" value="UniProtKB-SubCell"/>
</dbReference>
<keyword evidence="2" id="KW-0449">Lipoprotein</keyword>
<dbReference type="Proteomes" id="UP000490980">
    <property type="component" value="Unassembled WGS sequence"/>
</dbReference>
<keyword evidence="2" id="KW-1134">Transmembrane beta strand</keyword>
<comment type="similarity">
    <text evidence="1 2">Belongs to the outer membrane factor (OMF) (TC 1.B.17) family.</text>
</comment>
<feature type="signal peptide" evidence="2">
    <location>
        <begin position="1"/>
        <end position="19"/>
    </location>
</feature>
<proteinExistence type="inferred from homology"/>
<dbReference type="SUPFAM" id="SSF56954">
    <property type="entry name" value="Outer membrane efflux proteins (OEP)"/>
    <property type="match status" value="1"/>
</dbReference>
<dbReference type="InterPro" id="IPR010131">
    <property type="entry name" value="MdtP/NodT-like"/>
</dbReference>
<keyword evidence="2" id="KW-0472">Membrane</keyword>
<sequence length="491" mass="52992">MRIRIFTLSTITLALSACAVGPDYKSPDVPSSAQGPFLMTSATVSADAPANDYWWKLYNDPVLDRLIDDALRANTDIRVALARLDRARADLREARAQWWPSTDIDVSANRQQLPAVQMLPGYARDNTYVDAGLSVAYEVDLFGRIRRQVEAARGNYGAAEADVDAVRVTIVADTTKAYVDAASAARRLDVARHIVALLDRTLGVTRARQEAGLAGVLDVTRIAALREQRNADIPVIAAERQAALFRLAVLTGRAPKDLPAEAAARATAPRMDEPIPTGDGMQLLGRRPDVKAAERRLAAATANIGVATGDLYPKVSLGASVGSTAYGFGDYFGQGPLRWMLGPLISWSFPNQGHVRAQIDRSKADTREALARFDGTVLQALGETETALSNYARVLERRQALASARHEAERAVNIVRARQREGQIDNLSLLDAERTFADSEADLASADARVADSQVDLFRALGGSWSSAAVSGVNPPLGIAIREAGMPWRTP</sequence>
<keyword evidence="2" id="KW-0564">Palmitate</keyword>
<dbReference type="AlphaFoldDB" id="A0A7X5ZIH5"/>
<protein>
    <submittedName>
        <fullName evidence="3">TolC family protein</fullName>
    </submittedName>
</protein>